<evidence type="ECO:0000313" key="3">
    <source>
        <dbReference type="Proteomes" id="UP000494106"/>
    </source>
</evidence>
<evidence type="ECO:0000313" key="2">
    <source>
        <dbReference type="EMBL" id="CAB3225805.1"/>
    </source>
</evidence>
<dbReference type="OrthoDB" id="123207at2759"/>
<feature type="compositionally biased region" description="Polar residues" evidence="1">
    <location>
        <begin position="58"/>
        <end position="68"/>
    </location>
</feature>
<protein>
    <submittedName>
        <fullName evidence="2">Uncharacterized protein</fullName>
    </submittedName>
</protein>
<dbReference type="EMBL" id="CADEBC010000208">
    <property type="protein sequence ID" value="CAB3225805.1"/>
    <property type="molecule type" value="Genomic_DNA"/>
</dbReference>
<feature type="compositionally biased region" description="Low complexity" evidence="1">
    <location>
        <begin position="27"/>
        <end position="39"/>
    </location>
</feature>
<proteinExistence type="predicted"/>
<name>A0A8S0Z186_ARCPL</name>
<reference evidence="2 3" key="1">
    <citation type="submission" date="2020-04" db="EMBL/GenBank/DDBJ databases">
        <authorList>
            <person name="Wallbank WR R."/>
            <person name="Pardo Diaz C."/>
            <person name="Kozak K."/>
            <person name="Martin S."/>
            <person name="Jiggins C."/>
            <person name="Moest M."/>
            <person name="Warren A I."/>
            <person name="Byers J.R.P. K."/>
            <person name="Montejo-Kovacevich G."/>
            <person name="Yen C E."/>
        </authorList>
    </citation>
    <scope>NUCLEOTIDE SEQUENCE [LARGE SCALE GENOMIC DNA]</scope>
</reference>
<evidence type="ECO:0000256" key="1">
    <source>
        <dbReference type="SAM" id="MobiDB-lite"/>
    </source>
</evidence>
<gene>
    <name evidence="2" type="ORF">APLA_LOCUS2597</name>
</gene>
<keyword evidence="3" id="KW-1185">Reference proteome</keyword>
<feature type="region of interest" description="Disordered" evidence="1">
    <location>
        <begin position="24"/>
        <end position="112"/>
    </location>
</feature>
<dbReference type="Proteomes" id="UP000494106">
    <property type="component" value="Unassembled WGS sequence"/>
</dbReference>
<dbReference type="AlphaFoldDB" id="A0A8S0Z186"/>
<sequence>MASRLPATCGSKKLKWQRTQKIMALVPPEKAPSSDSSSASEEEMLFQKPNHDDDDLTYCSSEPRSYPSSLDRMNISSSSDEDENVEPENAGLVRENPILSDEDTVPLSPVIQ</sequence>
<organism evidence="2 3">
    <name type="scientific">Arctia plantaginis</name>
    <name type="common">Wood tiger moth</name>
    <name type="synonym">Phalaena plantaginis</name>
    <dbReference type="NCBI Taxonomy" id="874455"/>
    <lineage>
        <taxon>Eukaryota</taxon>
        <taxon>Metazoa</taxon>
        <taxon>Ecdysozoa</taxon>
        <taxon>Arthropoda</taxon>
        <taxon>Hexapoda</taxon>
        <taxon>Insecta</taxon>
        <taxon>Pterygota</taxon>
        <taxon>Neoptera</taxon>
        <taxon>Endopterygota</taxon>
        <taxon>Lepidoptera</taxon>
        <taxon>Glossata</taxon>
        <taxon>Ditrysia</taxon>
        <taxon>Noctuoidea</taxon>
        <taxon>Erebidae</taxon>
        <taxon>Arctiinae</taxon>
        <taxon>Arctia</taxon>
    </lineage>
</organism>
<comment type="caution">
    <text evidence="2">The sequence shown here is derived from an EMBL/GenBank/DDBJ whole genome shotgun (WGS) entry which is preliminary data.</text>
</comment>
<accession>A0A8S0Z186</accession>